<dbReference type="STRING" id="104663.SAMN04488121_106240"/>
<keyword evidence="3" id="KW-0068">Autocatalytic cleavage</keyword>
<evidence type="ECO:0000313" key="10">
    <source>
        <dbReference type="Proteomes" id="UP000199045"/>
    </source>
</evidence>
<dbReference type="InterPro" id="IPR000246">
    <property type="entry name" value="Peptidase_T2"/>
</dbReference>
<keyword evidence="8" id="KW-0732">Signal</keyword>
<dbReference type="CDD" id="cd04701">
    <property type="entry name" value="Asparaginase_2"/>
    <property type="match status" value="1"/>
</dbReference>
<gene>
    <name evidence="9" type="ORF">SAMN04488121_106240</name>
</gene>
<dbReference type="SUPFAM" id="SSF56235">
    <property type="entry name" value="N-terminal nucleophile aminohydrolases (Ntn hydrolases)"/>
    <property type="match status" value="1"/>
</dbReference>
<dbReference type="PANTHER" id="PTHR10188">
    <property type="entry name" value="L-ASPARAGINASE"/>
    <property type="match status" value="1"/>
</dbReference>
<dbReference type="Pfam" id="PF01112">
    <property type="entry name" value="Asparaginase_2"/>
    <property type="match status" value="1"/>
</dbReference>
<reference evidence="9 10" key="1">
    <citation type="submission" date="2016-10" db="EMBL/GenBank/DDBJ databases">
        <authorList>
            <person name="de Groot N.N."/>
        </authorList>
    </citation>
    <scope>NUCLEOTIDE SEQUENCE [LARGE SCALE GENOMIC DNA]</scope>
    <source>
        <strain evidence="9 10">DSM 527</strain>
    </source>
</reference>
<feature type="chain" id="PRO_5011637935" description="Isoaspartyl peptidase" evidence="8">
    <location>
        <begin position="25"/>
        <end position="353"/>
    </location>
</feature>
<dbReference type="AlphaFoldDB" id="A0A1G7X005"/>
<evidence type="ECO:0000256" key="6">
    <source>
        <dbReference type="PIRSR" id="PIRSR600246-2"/>
    </source>
</evidence>
<feature type="binding site" evidence="6">
    <location>
        <begin position="272"/>
        <end position="275"/>
    </location>
    <ligand>
        <name>substrate</name>
    </ligand>
</feature>
<evidence type="ECO:0000256" key="2">
    <source>
        <dbReference type="ARBA" id="ARBA00022801"/>
    </source>
</evidence>
<dbReference type="FunFam" id="3.60.20.30:FF:000001">
    <property type="entry name" value="Isoaspartyl peptidase/L-asparaginase"/>
    <property type="match status" value="1"/>
</dbReference>
<evidence type="ECO:0000256" key="8">
    <source>
        <dbReference type="SAM" id="SignalP"/>
    </source>
</evidence>
<protein>
    <recommendedName>
        <fullName evidence="4">Isoaspartyl peptidase</fullName>
    </recommendedName>
</protein>
<dbReference type="OrthoDB" id="9780217at2"/>
<feature type="binding site" evidence="6">
    <location>
        <begin position="249"/>
        <end position="252"/>
    </location>
    <ligand>
        <name>substrate</name>
    </ligand>
</feature>
<evidence type="ECO:0000256" key="1">
    <source>
        <dbReference type="ARBA" id="ARBA00022670"/>
    </source>
</evidence>
<feature type="signal peptide" evidence="8">
    <location>
        <begin position="1"/>
        <end position="24"/>
    </location>
</feature>
<accession>A0A1G7X005</accession>
<dbReference type="InterPro" id="IPR029055">
    <property type="entry name" value="Ntn_hydrolases_N"/>
</dbReference>
<name>A0A1G7X005_CHIFI</name>
<sequence length="353" mass="37379">MKTFSLLRSAAWLLVICSSLQARANTAYADDSTHQEKYVLVIHGGAGTILKKNMTAQKEAAYKAGLEEALKTGYNALQAGKSSLDAVEATIRVLEDNPLFNAGKGAVFTHDGRNEMDAAIMNGKTLEAGSVAGVSTIRNPISAARAVMEKSEHVMMAGRGAEQFAKEAGLEIVDPSYFRTEERWEGLQKALKADSMKSRLDHSYQPAGKLGVENIDNKFGTVGCVALDKAGNLAAGTSTGGMTNKKYGRIGDAPIIGAGTYANNNTVAVSCTGWGEFFIRSVVAYDLSALMAYKGLTVQEAGKAVIEKVGTLGGNGGLIALDKNGRAALPFNTEGMYRGMVTAEGKITIEIYK</sequence>
<evidence type="ECO:0000256" key="4">
    <source>
        <dbReference type="ARBA" id="ARBA00069124"/>
    </source>
</evidence>
<dbReference type="GO" id="GO:0016811">
    <property type="term" value="F:hydrolase activity, acting on carbon-nitrogen (but not peptide) bonds, in linear amides"/>
    <property type="evidence" value="ECO:0007669"/>
    <property type="project" value="UniProtKB-ARBA"/>
</dbReference>
<dbReference type="EMBL" id="FNBN01000006">
    <property type="protein sequence ID" value="SDG77477.1"/>
    <property type="molecule type" value="Genomic_DNA"/>
</dbReference>
<proteinExistence type="predicted"/>
<keyword evidence="2" id="KW-0378">Hydrolase</keyword>
<feature type="active site" description="Nucleophile" evidence="5">
    <location>
        <position position="221"/>
    </location>
</feature>
<dbReference type="Gene3D" id="3.60.20.30">
    <property type="entry name" value="(Glycosyl)asparaginase"/>
    <property type="match status" value="1"/>
</dbReference>
<evidence type="ECO:0000256" key="3">
    <source>
        <dbReference type="ARBA" id="ARBA00022813"/>
    </source>
</evidence>
<organism evidence="9 10">
    <name type="scientific">Chitinophaga filiformis</name>
    <name type="common">Myxococcus filiformis</name>
    <name type="synonym">Flexibacter filiformis</name>
    <dbReference type="NCBI Taxonomy" id="104663"/>
    <lineage>
        <taxon>Bacteria</taxon>
        <taxon>Pseudomonadati</taxon>
        <taxon>Bacteroidota</taxon>
        <taxon>Chitinophagia</taxon>
        <taxon>Chitinophagales</taxon>
        <taxon>Chitinophagaceae</taxon>
        <taxon>Chitinophaga</taxon>
    </lineage>
</organism>
<dbReference type="Proteomes" id="UP000199045">
    <property type="component" value="Unassembled WGS sequence"/>
</dbReference>
<dbReference type="GO" id="GO:0008233">
    <property type="term" value="F:peptidase activity"/>
    <property type="evidence" value="ECO:0007669"/>
    <property type="project" value="UniProtKB-KW"/>
</dbReference>
<dbReference type="RefSeq" id="WP_089835294.1">
    <property type="nucleotide sequence ID" value="NZ_FNBN01000006.1"/>
</dbReference>
<keyword evidence="1" id="KW-0645">Protease</keyword>
<feature type="site" description="Cleavage; by autolysis" evidence="7">
    <location>
        <begin position="220"/>
        <end position="221"/>
    </location>
</feature>
<evidence type="ECO:0000256" key="5">
    <source>
        <dbReference type="PIRSR" id="PIRSR600246-1"/>
    </source>
</evidence>
<evidence type="ECO:0000313" key="9">
    <source>
        <dbReference type="EMBL" id="SDG77477.1"/>
    </source>
</evidence>
<dbReference type="GO" id="GO:0006508">
    <property type="term" value="P:proteolysis"/>
    <property type="evidence" value="ECO:0007669"/>
    <property type="project" value="UniProtKB-KW"/>
</dbReference>
<evidence type="ECO:0000256" key="7">
    <source>
        <dbReference type="PIRSR" id="PIRSR600246-3"/>
    </source>
</evidence>
<dbReference type="PANTHER" id="PTHR10188:SF6">
    <property type="entry name" value="N(4)-(BETA-N-ACETYLGLUCOSAMINYL)-L-ASPARAGINASE"/>
    <property type="match status" value="1"/>
</dbReference>